<dbReference type="EMBL" id="LIAE01007139">
    <property type="protein sequence ID" value="PAV81720.1"/>
    <property type="molecule type" value="Genomic_DNA"/>
</dbReference>
<name>A0A2A2L6C3_9BILA</name>
<organism evidence="2 3">
    <name type="scientific">Diploscapter pachys</name>
    <dbReference type="NCBI Taxonomy" id="2018661"/>
    <lineage>
        <taxon>Eukaryota</taxon>
        <taxon>Metazoa</taxon>
        <taxon>Ecdysozoa</taxon>
        <taxon>Nematoda</taxon>
        <taxon>Chromadorea</taxon>
        <taxon>Rhabditida</taxon>
        <taxon>Rhabditina</taxon>
        <taxon>Rhabditomorpha</taxon>
        <taxon>Rhabditoidea</taxon>
        <taxon>Rhabditidae</taxon>
        <taxon>Diploscapter</taxon>
    </lineage>
</organism>
<protein>
    <submittedName>
        <fullName evidence="2">Uncharacterized protein</fullName>
    </submittedName>
</protein>
<keyword evidence="3" id="KW-1185">Reference proteome</keyword>
<evidence type="ECO:0000313" key="3">
    <source>
        <dbReference type="Proteomes" id="UP000218231"/>
    </source>
</evidence>
<sequence>MSGLGNTFVRRIKYTGAPSTSSSISLTSLSLPIGSTVPLELNKTNGSAQTTVLPPAVHHQVRTLRLPIKAAPVEPSLPPPEAPDTSPSSSANTEKSLESILQDFETPVREHILKKQSFVMAVRRGSSREEIMAQLKKLMPAGCGYALVVKVINHPLYSSRHIKKASKKRKHESSKHHDSKSKHVVFKKPK</sequence>
<evidence type="ECO:0000313" key="2">
    <source>
        <dbReference type="EMBL" id="PAV81720.1"/>
    </source>
</evidence>
<accession>A0A2A2L6C3</accession>
<feature type="region of interest" description="Disordered" evidence="1">
    <location>
        <begin position="71"/>
        <end position="96"/>
    </location>
</feature>
<evidence type="ECO:0000256" key="1">
    <source>
        <dbReference type="SAM" id="MobiDB-lite"/>
    </source>
</evidence>
<proteinExistence type="predicted"/>
<reference evidence="2 3" key="1">
    <citation type="journal article" date="2017" name="Curr. Biol.">
        <title>Genome architecture and evolution of a unichromosomal asexual nematode.</title>
        <authorList>
            <person name="Fradin H."/>
            <person name="Zegar C."/>
            <person name="Gutwein M."/>
            <person name="Lucas J."/>
            <person name="Kovtun M."/>
            <person name="Corcoran D."/>
            <person name="Baugh L.R."/>
            <person name="Kiontke K."/>
            <person name="Gunsalus K."/>
            <person name="Fitch D.H."/>
            <person name="Piano F."/>
        </authorList>
    </citation>
    <scope>NUCLEOTIDE SEQUENCE [LARGE SCALE GENOMIC DNA]</scope>
    <source>
        <strain evidence="2">PF1309</strain>
    </source>
</reference>
<dbReference type="AlphaFoldDB" id="A0A2A2L6C3"/>
<feature type="region of interest" description="Disordered" evidence="1">
    <location>
        <begin position="160"/>
        <end position="190"/>
    </location>
</feature>
<gene>
    <name evidence="2" type="ORF">WR25_15373</name>
</gene>
<comment type="caution">
    <text evidence="2">The sequence shown here is derived from an EMBL/GenBank/DDBJ whole genome shotgun (WGS) entry which is preliminary data.</text>
</comment>
<dbReference type="Proteomes" id="UP000218231">
    <property type="component" value="Unassembled WGS sequence"/>
</dbReference>